<reference evidence="1 2" key="1">
    <citation type="submission" date="2022-07" db="EMBL/GenBank/DDBJ databases">
        <title>Genome sequence of Terrisporobacter mayombei DSM6539.</title>
        <authorList>
            <person name="Boeer T."/>
            <person name="Bengelsdorf F.R."/>
            <person name="Daniel R."/>
            <person name="Poehlein A."/>
        </authorList>
    </citation>
    <scope>NUCLEOTIDE SEQUENCE [LARGE SCALE GENOMIC DNA]</scope>
    <source>
        <strain evidence="1 2">DSM 6539</strain>
    </source>
</reference>
<dbReference type="Proteomes" id="UP001235030">
    <property type="component" value="Chromosome"/>
</dbReference>
<protein>
    <recommendedName>
        <fullName evidence="3">RES domain-containing protein</fullName>
    </recommendedName>
</protein>
<gene>
    <name evidence="1" type="ORF">TEMA_10100</name>
</gene>
<evidence type="ECO:0008006" key="3">
    <source>
        <dbReference type="Google" id="ProtNLM"/>
    </source>
</evidence>
<evidence type="ECO:0000313" key="2">
    <source>
        <dbReference type="Proteomes" id="UP001235030"/>
    </source>
</evidence>
<dbReference type="EMBL" id="CP101637">
    <property type="protein sequence ID" value="WMT80689.1"/>
    <property type="molecule type" value="Genomic_DNA"/>
</dbReference>
<accession>A0ABY9PZU1</accession>
<sequence length="408" mass="47559">MDKIDIDKINLVDFTMPIKLDYDKDYYLKLKERLNSYKNYIKNINDISENAIKNVEDNVKLIIKSVEDYYNADIAKAKNKIIKLLKKYTSNDFIISELDKSYAFRGVAPFSDLLDEIEDRCINDYDIMNKYPLSFFKARIGNSTFEKKDMLHIPFCNRELVSTQRFSIPGVPCLYLGTTSYVCWLEMDKPQDSVFNSSSFELPKGLKILNLVIDQELINNQARNSMRFKGDKRDSNIKLLEYMIEVIPLVYATSFSIKNKERKFKSEYIVSQLIMQCLSELKIDGIAYASKKVKNSVIAFPQCINLAIPMKINKKFELKSERDNYADICENISLTEPVNLSEFTKMGGKNKFCIRKSYINTCFNLDGFIEGSIILSGKYIKYIWTEFANFDNYIFNLEHEKADIFNIR</sequence>
<evidence type="ECO:0000313" key="1">
    <source>
        <dbReference type="EMBL" id="WMT80689.1"/>
    </source>
</evidence>
<proteinExistence type="predicted"/>
<name>A0ABY9PZU1_9FIRM</name>
<keyword evidence="2" id="KW-1185">Reference proteome</keyword>
<dbReference type="RefSeq" id="WP_228104917.1">
    <property type="nucleotide sequence ID" value="NZ_CP101637.1"/>
</dbReference>
<organism evidence="1 2">
    <name type="scientific">Terrisporobacter mayombei</name>
    <dbReference type="NCBI Taxonomy" id="1541"/>
    <lineage>
        <taxon>Bacteria</taxon>
        <taxon>Bacillati</taxon>
        <taxon>Bacillota</taxon>
        <taxon>Clostridia</taxon>
        <taxon>Peptostreptococcales</taxon>
        <taxon>Peptostreptococcaceae</taxon>
        <taxon>Terrisporobacter</taxon>
    </lineage>
</organism>